<evidence type="ECO:0000313" key="1">
    <source>
        <dbReference type="EMBL" id="TCJ16223.1"/>
    </source>
</evidence>
<dbReference type="AlphaFoldDB" id="A0A4R1BGB6"/>
<reference evidence="1 2" key="1">
    <citation type="submission" date="2019-03" db="EMBL/GenBank/DDBJ databases">
        <title>Whole genome sequence of a novel Rubrobacter taiwanensis strain, isolated from Yellowstone National Park.</title>
        <authorList>
            <person name="Freed S."/>
            <person name="Ramaley R.F."/>
            <person name="Kyndt J.A."/>
        </authorList>
    </citation>
    <scope>NUCLEOTIDE SEQUENCE [LARGE SCALE GENOMIC DNA]</scope>
    <source>
        <strain evidence="1 2">Yellowstone</strain>
    </source>
</reference>
<comment type="caution">
    <text evidence="1">The sequence shown here is derived from an EMBL/GenBank/DDBJ whole genome shotgun (WGS) entry which is preliminary data.</text>
</comment>
<dbReference type="OrthoDB" id="4962032at2"/>
<dbReference type="Proteomes" id="UP000295244">
    <property type="component" value="Unassembled WGS sequence"/>
</dbReference>
<dbReference type="EMBL" id="SKBU01000017">
    <property type="protein sequence ID" value="TCJ16223.1"/>
    <property type="molecule type" value="Genomic_DNA"/>
</dbReference>
<dbReference type="RefSeq" id="WP_132691624.1">
    <property type="nucleotide sequence ID" value="NZ_SKBU01000017.1"/>
</dbReference>
<gene>
    <name evidence="1" type="ORF">E0L93_10355</name>
</gene>
<keyword evidence="2" id="KW-1185">Reference proteome</keyword>
<proteinExistence type="predicted"/>
<evidence type="ECO:0008006" key="3">
    <source>
        <dbReference type="Google" id="ProtNLM"/>
    </source>
</evidence>
<accession>A0A4R1BGB6</accession>
<sequence>MLDLDSFLVSLYVLIDDWWKANRSPKPSKPGRPSLISEPEILTLAILAQWPRFRSERDFWRFADVHLQEYFPTLPSQSQFNRKARALEAEMRAFQLHLAQTLADPSAVYHVLDTTLILRLW</sequence>
<name>A0A4R1BGB6_9ACTN</name>
<protein>
    <recommendedName>
        <fullName evidence="3">Transposase</fullName>
    </recommendedName>
</protein>
<evidence type="ECO:0000313" key="2">
    <source>
        <dbReference type="Proteomes" id="UP000295244"/>
    </source>
</evidence>
<organism evidence="1 2">
    <name type="scientific">Rubrobacter taiwanensis</name>
    <dbReference type="NCBI Taxonomy" id="185139"/>
    <lineage>
        <taxon>Bacteria</taxon>
        <taxon>Bacillati</taxon>
        <taxon>Actinomycetota</taxon>
        <taxon>Rubrobacteria</taxon>
        <taxon>Rubrobacterales</taxon>
        <taxon>Rubrobacteraceae</taxon>
        <taxon>Rubrobacter</taxon>
    </lineage>
</organism>